<dbReference type="AlphaFoldDB" id="A0A7N4NK97"/>
<dbReference type="PROSITE" id="PS50805">
    <property type="entry name" value="KRAB"/>
    <property type="match status" value="1"/>
</dbReference>
<dbReference type="GeneTree" id="ENSGT00950000182890"/>
<feature type="region of interest" description="Disordered" evidence="1">
    <location>
        <begin position="1"/>
        <end position="22"/>
    </location>
</feature>
<dbReference type="GO" id="GO:0006355">
    <property type="term" value="P:regulation of DNA-templated transcription"/>
    <property type="evidence" value="ECO:0007669"/>
    <property type="project" value="InterPro"/>
</dbReference>
<dbReference type="PANTHER" id="PTHR23232">
    <property type="entry name" value="KRAB DOMAIN C2H2 ZINC FINGER"/>
    <property type="match status" value="1"/>
</dbReference>
<feature type="region of interest" description="Disordered" evidence="1">
    <location>
        <begin position="101"/>
        <end position="120"/>
    </location>
</feature>
<dbReference type="Ensembl" id="ENSSHAT00000028884.1">
    <property type="protein sequence ID" value="ENSSHAP00000024632.1"/>
    <property type="gene ID" value="ENSSHAG00000024635.1"/>
</dbReference>
<dbReference type="PANTHER" id="PTHR23232:SF138">
    <property type="entry name" value="KRAB DOMAIN-CONTAINING PROTEIN"/>
    <property type="match status" value="1"/>
</dbReference>
<protein>
    <recommendedName>
        <fullName evidence="2">KRAB domain-containing protein</fullName>
    </recommendedName>
</protein>
<dbReference type="SMART" id="SM00349">
    <property type="entry name" value="KRAB"/>
    <property type="match status" value="1"/>
</dbReference>
<keyword evidence="4" id="KW-1185">Reference proteome</keyword>
<feature type="domain" description="KRAB" evidence="2">
    <location>
        <begin position="45"/>
        <end position="116"/>
    </location>
</feature>
<dbReference type="InterPro" id="IPR001909">
    <property type="entry name" value="KRAB"/>
</dbReference>
<name>A0A7N4NK97_SARHA</name>
<dbReference type="Proteomes" id="UP000007648">
    <property type="component" value="Unassembled WGS sequence"/>
</dbReference>
<proteinExistence type="predicted"/>
<sequence>MSGSHSAPGPRGSSGLTASFSSRPSLPHVGWPPVSSGLLVLQESVTFKDVAVDFTPEEWGQLGPSQRELYREVMLENYRNLLSLGLPVPKPDVVSQLEQGEGPGMLEREGSRGSCPGLPGSRDPAFHLYVVVNTEK</sequence>
<dbReference type="CDD" id="cd07765">
    <property type="entry name" value="KRAB_A-box"/>
    <property type="match status" value="1"/>
</dbReference>
<accession>A0A7N4NK97</accession>
<evidence type="ECO:0000256" key="1">
    <source>
        <dbReference type="SAM" id="MobiDB-lite"/>
    </source>
</evidence>
<reference evidence="3" key="2">
    <citation type="submission" date="2025-08" db="UniProtKB">
        <authorList>
            <consortium name="Ensembl"/>
        </authorList>
    </citation>
    <scope>IDENTIFICATION</scope>
</reference>
<dbReference type="Gene3D" id="6.10.140.140">
    <property type="match status" value="1"/>
</dbReference>
<dbReference type="InterPro" id="IPR050169">
    <property type="entry name" value="Krueppel_C2H2_ZnF"/>
</dbReference>
<evidence type="ECO:0000313" key="3">
    <source>
        <dbReference type="Ensembl" id="ENSSHAP00000024632.1"/>
    </source>
</evidence>
<dbReference type="InterPro" id="IPR036051">
    <property type="entry name" value="KRAB_dom_sf"/>
</dbReference>
<reference evidence="3 4" key="1">
    <citation type="journal article" date="2011" name="Proc. Natl. Acad. Sci. U.S.A.">
        <title>Genetic diversity and population structure of the endangered marsupial Sarcophilus harrisii (Tasmanian devil).</title>
        <authorList>
            <person name="Miller W."/>
            <person name="Hayes V.M."/>
            <person name="Ratan A."/>
            <person name="Petersen D.C."/>
            <person name="Wittekindt N.E."/>
            <person name="Miller J."/>
            <person name="Walenz B."/>
            <person name="Knight J."/>
            <person name="Qi J."/>
            <person name="Zhao F."/>
            <person name="Wang Q."/>
            <person name="Bedoya-Reina O.C."/>
            <person name="Katiyar N."/>
            <person name="Tomsho L.P."/>
            <person name="Kasson L.M."/>
            <person name="Hardie R.A."/>
            <person name="Woodbridge P."/>
            <person name="Tindall E.A."/>
            <person name="Bertelsen M.F."/>
            <person name="Dixon D."/>
            <person name="Pyecroft S."/>
            <person name="Helgen K.M."/>
            <person name="Lesk A.M."/>
            <person name="Pringle T.H."/>
            <person name="Patterson N."/>
            <person name="Zhang Y."/>
            <person name="Kreiss A."/>
            <person name="Woods G.M."/>
            <person name="Jones M.E."/>
            <person name="Schuster S.C."/>
        </authorList>
    </citation>
    <scope>NUCLEOTIDE SEQUENCE [LARGE SCALE GENOMIC DNA]</scope>
</reference>
<gene>
    <name evidence="3" type="primary">LOC105749966</name>
</gene>
<evidence type="ECO:0000259" key="2">
    <source>
        <dbReference type="PROSITE" id="PS50805"/>
    </source>
</evidence>
<evidence type="ECO:0000313" key="4">
    <source>
        <dbReference type="Proteomes" id="UP000007648"/>
    </source>
</evidence>
<dbReference type="SUPFAM" id="SSF109640">
    <property type="entry name" value="KRAB domain (Kruppel-associated box)"/>
    <property type="match status" value="1"/>
</dbReference>
<dbReference type="Pfam" id="PF01352">
    <property type="entry name" value="KRAB"/>
    <property type="match status" value="1"/>
</dbReference>
<organism evidence="3 4">
    <name type="scientific">Sarcophilus harrisii</name>
    <name type="common">Tasmanian devil</name>
    <name type="synonym">Sarcophilus laniarius</name>
    <dbReference type="NCBI Taxonomy" id="9305"/>
    <lineage>
        <taxon>Eukaryota</taxon>
        <taxon>Metazoa</taxon>
        <taxon>Chordata</taxon>
        <taxon>Craniata</taxon>
        <taxon>Vertebrata</taxon>
        <taxon>Euteleostomi</taxon>
        <taxon>Mammalia</taxon>
        <taxon>Metatheria</taxon>
        <taxon>Dasyuromorphia</taxon>
        <taxon>Dasyuridae</taxon>
        <taxon>Sarcophilus</taxon>
    </lineage>
</organism>
<reference evidence="3" key="3">
    <citation type="submission" date="2025-09" db="UniProtKB">
        <authorList>
            <consortium name="Ensembl"/>
        </authorList>
    </citation>
    <scope>IDENTIFICATION</scope>
</reference>